<keyword evidence="10 14" id="KW-0460">Magnesium</keyword>
<dbReference type="PATRIC" id="fig|1423725.3.peg.1183"/>
<keyword evidence="6 14" id="KW-0479">Metal-binding</keyword>
<feature type="domain" description="PEP-utilising enzyme mobile" evidence="15">
    <location>
        <begin position="415"/>
        <end position="496"/>
    </location>
</feature>
<dbReference type="Proteomes" id="UP000051015">
    <property type="component" value="Unassembled WGS sequence"/>
</dbReference>
<evidence type="ECO:0000256" key="3">
    <source>
        <dbReference type="ARBA" id="ARBA00011994"/>
    </source>
</evidence>
<dbReference type="InterPro" id="IPR036637">
    <property type="entry name" value="Phosphohistidine_dom_sf"/>
</dbReference>
<name>A0A0R2CWZ0_9LACO</name>
<evidence type="ECO:0000256" key="11">
    <source>
        <dbReference type="PIRNR" id="PIRNR000853"/>
    </source>
</evidence>
<dbReference type="NCBIfam" id="NF004531">
    <property type="entry name" value="PRK05878.1"/>
    <property type="match status" value="1"/>
</dbReference>
<dbReference type="PANTHER" id="PTHR22931">
    <property type="entry name" value="PHOSPHOENOLPYRUVATE DIKINASE-RELATED"/>
    <property type="match status" value="1"/>
</dbReference>
<dbReference type="InterPro" id="IPR002192">
    <property type="entry name" value="PPDK_AMP/ATP-bd"/>
</dbReference>
<comment type="catalytic activity">
    <reaction evidence="11">
        <text>pyruvate + phosphate + ATP = phosphoenolpyruvate + AMP + diphosphate + H(+)</text>
        <dbReference type="Rhea" id="RHEA:10756"/>
        <dbReference type="ChEBI" id="CHEBI:15361"/>
        <dbReference type="ChEBI" id="CHEBI:15378"/>
        <dbReference type="ChEBI" id="CHEBI:30616"/>
        <dbReference type="ChEBI" id="CHEBI:33019"/>
        <dbReference type="ChEBI" id="CHEBI:43474"/>
        <dbReference type="ChEBI" id="CHEBI:58702"/>
        <dbReference type="ChEBI" id="CHEBI:456215"/>
        <dbReference type="EC" id="2.7.9.1"/>
    </reaction>
</comment>
<dbReference type="InterPro" id="IPR010121">
    <property type="entry name" value="Pyruvate_phosphate_dikinase"/>
</dbReference>
<evidence type="ECO:0000259" key="16">
    <source>
        <dbReference type="Pfam" id="PF01326"/>
    </source>
</evidence>
<dbReference type="Pfam" id="PF00391">
    <property type="entry name" value="PEP-utilizers"/>
    <property type="match status" value="1"/>
</dbReference>
<comment type="caution">
    <text evidence="18">The sequence shown here is derived from an EMBL/GenBank/DDBJ whole genome shotgun (WGS) entry which is preliminary data.</text>
</comment>
<dbReference type="InterPro" id="IPR018274">
    <property type="entry name" value="PEP_util_AS"/>
</dbReference>
<dbReference type="Gene3D" id="1.10.189.10">
    <property type="entry name" value="Pyruvate Phosphate Dikinase, domain 2"/>
    <property type="match status" value="1"/>
</dbReference>
<dbReference type="NCBIfam" id="TIGR01828">
    <property type="entry name" value="pyru_phos_dikin"/>
    <property type="match status" value="1"/>
</dbReference>
<feature type="domain" description="PEP-utilising enzyme C-terminal" evidence="17">
    <location>
        <begin position="512"/>
        <end position="862"/>
    </location>
</feature>
<feature type="binding site" evidence="13">
    <location>
        <position position="760"/>
    </location>
    <ligand>
        <name>substrate</name>
    </ligand>
</feature>
<dbReference type="Pfam" id="PF02896">
    <property type="entry name" value="PEP-utilizers_C"/>
    <property type="match status" value="1"/>
</dbReference>
<feature type="binding site" evidence="14">
    <location>
        <position position="761"/>
    </location>
    <ligand>
        <name>Mg(2+)</name>
        <dbReference type="ChEBI" id="CHEBI:18420"/>
    </ligand>
</feature>
<evidence type="ECO:0000256" key="14">
    <source>
        <dbReference type="PIRSR" id="PIRSR000853-3"/>
    </source>
</evidence>
<feature type="binding site" evidence="13">
    <location>
        <position position="737"/>
    </location>
    <ligand>
        <name>substrate</name>
    </ligand>
</feature>
<evidence type="ECO:0000256" key="7">
    <source>
        <dbReference type="ARBA" id="ARBA00022741"/>
    </source>
</evidence>
<gene>
    <name evidence="18" type="ORF">FC19_GL001148</name>
</gene>
<dbReference type="PROSITE" id="PS00742">
    <property type="entry name" value="PEP_ENZYMES_2"/>
    <property type="match status" value="1"/>
</dbReference>
<dbReference type="SUPFAM" id="SSF51621">
    <property type="entry name" value="Phosphoenolpyruvate/pyruvate domain"/>
    <property type="match status" value="1"/>
</dbReference>
<dbReference type="SUPFAM" id="SSF56059">
    <property type="entry name" value="Glutathione synthetase ATP-binding domain-like"/>
    <property type="match status" value="1"/>
</dbReference>
<evidence type="ECO:0000313" key="19">
    <source>
        <dbReference type="Proteomes" id="UP000051015"/>
    </source>
</evidence>
<dbReference type="PIRSF" id="PIRSF000853">
    <property type="entry name" value="PPDK"/>
    <property type="match status" value="1"/>
</dbReference>
<feature type="binding site" evidence="13">
    <location>
        <position position="758"/>
    </location>
    <ligand>
        <name>substrate</name>
    </ligand>
</feature>
<feature type="active site" description="Proton donor" evidence="12">
    <location>
        <position position="823"/>
    </location>
</feature>
<evidence type="ECO:0000313" key="18">
    <source>
        <dbReference type="EMBL" id="KRM96080.1"/>
    </source>
</evidence>
<reference evidence="18 19" key="1">
    <citation type="journal article" date="2015" name="Genome Announc.">
        <title>Expanding the biotechnology potential of lactobacilli through comparative genomics of 213 strains and associated genera.</title>
        <authorList>
            <person name="Sun Z."/>
            <person name="Harris H.M."/>
            <person name="McCann A."/>
            <person name="Guo C."/>
            <person name="Argimon S."/>
            <person name="Zhang W."/>
            <person name="Yang X."/>
            <person name="Jeffery I.B."/>
            <person name="Cooney J.C."/>
            <person name="Kagawa T.F."/>
            <person name="Liu W."/>
            <person name="Song Y."/>
            <person name="Salvetti E."/>
            <person name="Wrobel A."/>
            <person name="Rasinkangas P."/>
            <person name="Parkhill J."/>
            <person name="Rea M.C."/>
            <person name="O'Sullivan O."/>
            <person name="Ritari J."/>
            <person name="Douillard F.P."/>
            <person name="Paul Ross R."/>
            <person name="Yang R."/>
            <person name="Briner A.E."/>
            <person name="Felis G.E."/>
            <person name="de Vos W.M."/>
            <person name="Barrangou R."/>
            <person name="Klaenhammer T.R."/>
            <person name="Caufield P.W."/>
            <person name="Cui Y."/>
            <person name="Zhang H."/>
            <person name="O'Toole P.W."/>
        </authorList>
    </citation>
    <scope>NUCLEOTIDE SEQUENCE [LARGE SCALE GENOMIC DNA]</scope>
    <source>
        <strain evidence="18 19">DSM 21051</strain>
    </source>
</reference>
<dbReference type="InterPro" id="IPR000121">
    <property type="entry name" value="PEP_util_C"/>
</dbReference>
<feature type="binding site" evidence="14">
    <location>
        <position position="737"/>
    </location>
    <ligand>
        <name>Mg(2+)</name>
        <dbReference type="ChEBI" id="CHEBI:18420"/>
    </ligand>
</feature>
<evidence type="ECO:0000256" key="10">
    <source>
        <dbReference type="ARBA" id="ARBA00022842"/>
    </source>
</evidence>
<keyword evidence="19" id="KW-1185">Reference proteome</keyword>
<evidence type="ECO:0000259" key="17">
    <source>
        <dbReference type="Pfam" id="PF02896"/>
    </source>
</evidence>
<evidence type="ECO:0000259" key="15">
    <source>
        <dbReference type="Pfam" id="PF00391"/>
    </source>
</evidence>
<dbReference type="GO" id="GO:0050242">
    <property type="term" value="F:pyruvate, phosphate dikinase activity"/>
    <property type="evidence" value="ECO:0007669"/>
    <property type="project" value="UniProtKB-UniRule"/>
</dbReference>
<evidence type="ECO:0000256" key="6">
    <source>
        <dbReference type="ARBA" id="ARBA00022723"/>
    </source>
</evidence>
<dbReference type="Gene3D" id="3.50.30.10">
    <property type="entry name" value="Phosphohistidine domain"/>
    <property type="match status" value="1"/>
</dbReference>
<dbReference type="GO" id="GO:0005524">
    <property type="term" value="F:ATP binding"/>
    <property type="evidence" value="ECO:0007669"/>
    <property type="project" value="UniProtKB-UniRule"/>
</dbReference>
<dbReference type="EMBL" id="AYZD01000017">
    <property type="protein sequence ID" value="KRM96080.1"/>
    <property type="molecule type" value="Genomic_DNA"/>
</dbReference>
<sequence length="878" mass="97512">MFSEGNKEMHQLLGGKGAGLAEMTKLGLPVPKGFTITTAAYLAFEKNGNKIAQNLMQEIINTLSNMEKEVNKSFGNIKAPLLISVRSGAPVSMPGMMDTVLNIGLNDQTVEALGKLTNDERFAYDSYRRLLQMFGNVVYGIPEKKFERVLCDIKKIKNYNTDLSLTVDDLKMVIEKFKQIYLLERKRTFPQDPQEQLSAAINAVFLSWNNKRAKIYRKKNGISDKLGTAVNVQEMVFGNAGEFSGTGVIFSRSPSTGARGMYGEYLANAQGEDIVAGGRTPVALERLKRSMPKVYAKLAAMSNKLEQHYHDMQDIEFTIERGEIYLLQARAGKRTSAAAIKIAVDLVNEGIIEKEEGLLRVSPETLEQMLHPDFDQKELQKEVVLATGRPASPGAASGRVYFTAAAAKKAYEKGQEVILVRQNTAADDIEGMVVSEGLVTARGGMTSHAAVVARGLGIVAVVGVNELEIDEQKKIIRINQTVLREGEWLSADGTTGKLYVGKVRTVRATVNKEFSQFLRWAKTAAKVEIYANADTTTDLKAALNFGAEGIGLVRTEHMFFKAQRLHQLRALILAQNAKERDVPLQRLAEMQQEDFYKLYKVAKGKTVTIRLLDAPLHEFLPTTEPEIALIAAQNGRSKGYIQARIAELKETNPMMGHRGCRLAVSFPEIYEMQVEAIILAALKANAEGVRTVPHIMLPLVSLAQEMDWMRDLLDKKVNKLFEKNNVILNYKIGTMIETPRACLIADQIADKADFFSFGTNDLTQLTFGYSRDDIGAFVPEYLNKKILPDDPFQVLDTEGVGRLIKLAIAQGRKNNTALPIGVCGEVGGDPRATAFFERNNITYLSCSPYRVPLVLLRMAQEHLDKRKRDNSIDTQIKK</sequence>
<feature type="domain" description="Pyruvate phosphate dikinase AMP/ATP-binding" evidence="16">
    <location>
        <begin position="296"/>
        <end position="343"/>
    </location>
</feature>
<accession>A0A0R2CWZ0</accession>
<dbReference type="STRING" id="1423725.FC19_GL001148"/>
<dbReference type="Gene3D" id="1.20.80.30">
    <property type="match status" value="1"/>
</dbReference>
<evidence type="ECO:0000256" key="1">
    <source>
        <dbReference type="ARBA" id="ARBA00001946"/>
    </source>
</evidence>
<protein>
    <recommendedName>
        <fullName evidence="4 11">Pyruvate, phosphate dikinase</fullName>
        <ecNumber evidence="3 11">2.7.9.1</ecNumber>
    </recommendedName>
</protein>
<dbReference type="PANTHER" id="PTHR22931:SF9">
    <property type="entry name" value="PYRUVATE, PHOSPHATE DIKINASE 1, CHLOROPLASTIC"/>
    <property type="match status" value="1"/>
</dbReference>
<dbReference type="Gene3D" id="3.30.1490.20">
    <property type="entry name" value="ATP-grasp fold, A domain"/>
    <property type="match status" value="1"/>
</dbReference>
<evidence type="ECO:0000256" key="13">
    <source>
        <dbReference type="PIRSR" id="PIRSR000853-2"/>
    </source>
</evidence>
<feature type="domain" description="Pyruvate phosphate dikinase AMP/ATP-binding" evidence="16">
    <location>
        <begin position="11"/>
        <end position="282"/>
    </location>
</feature>
<feature type="binding site" evidence="13">
    <location>
        <position position="759"/>
    </location>
    <ligand>
        <name>substrate</name>
    </ligand>
</feature>
<dbReference type="InterPro" id="IPR013815">
    <property type="entry name" value="ATP_grasp_subdomain_1"/>
</dbReference>
<proteinExistence type="inferred from homology"/>
<comment type="cofactor">
    <cofactor evidence="1 11 14">
        <name>Mg(2+)</name>
        <dbReference type="ChEBI" id="CHEBI:18420"/>
    </cofactor>
</comment>
<dbReference type="PROSITE" id="PS00370">
    <property type="entry name" value="PEP_ENZYMES_PHOS_SITE"/>
    <property type="match status" value="1"/>
</dbReference>
<dbReference type="AlphaFoldDB" id="A0A0R2CWZ0"/>
<dbReference type="Pfam" id="PF01326">
    <property type="entry name" value="PPDK_N"/>
    <property type="match status" value="2"/>
</dbReference>
<dbReference type="InterPro" id="IPR040442">
    <property type="entry name" value="Pyrv_kinase-like_dom_sf"/>
</dbReference>
<keyword evidence="9" id="KW-0067">ATP-binding</keyword>
<keyword evidence="7" id="KW-0547">Nucleotide-binding</keyword>
<keyword evidence="5" id="KW-0808">Transferase</keyword>
<evidence type="ECO:0000256" key="8">
    <source>
        <dbReference type="ARBA" id="ARBA00022777"/>
    </source>
</evidence>
<feature type="binding site" evidence="13">
    <location>
        <position position="761"/>
    </location>
    <ligand>
        <name>substrate</name>
    </ligand>
</feature>
<keyword evidence="18" id="KW-0670">Pyruvate</keyword>
<evidence type="ECO:0000256" key="12">
    <source>
        <dbReference type="PIRSR" id="PIRSR000853-1"/>
    </source>
</evidence>
<evidence type="ECO:0000256" key="9">
    <source>
        <dbReference type="ARBA" id="ARBA00022840"/>
    </source>
</evidence>
<feature type="binding site" evidence="13">
    <location>
        <position position="554"/>
    </location>
    <ligand>
        <name>substrate</name>
    </ligand>
</feature>
<comment type="similarity">
    <text evidence="2 11">Belongs to the PEP-utilizing enzyme family.</text>
</comment>
<dbReference type="GO" id="GO:0016301">
    <property type="term" value="F:kinase activity"/>
    <property type="evidence" value="ECO:0007669"/>
    <property type="project" value="UniProtKB-UniRule"/>
</dbReference>
<dbReference type="InterPro" id="IPR023151">
    <property type="entry name" value="PEP_util_CS"/>
</dbReference>
<dbReference type="InterPro" id="IPR008279">
    <property type="entry name" value="PEP-util_enz_mobile_dom"/>
</dbReference>
<feature type="active site" description="Tele-phosphohistidine intermediate" evidence="12">
    <location>
        <position position="448"/>
    </location>
</feature>
<feature type="binding site" evidence="13">
    <location>
        <position position="610"/>
    </location>
    <ligand>
        <name>substrate</name>
    </ligand>
</feature>
<dbReference type="EC" id="2.7.9.1" evidence="3 11"/>
<evidence type="ECO:0000256" key="5">
    <source>
        <dbReference type="ARBA" id="ARBA00022679"/>
    </source>
</evidence>
<organism evidence="18 19">
    <name type="scientific">Liquorilactobacillus aquaticus DSM 21051</name>
    <dbReference type="NCBI Taxonomy" id="1423725"/>
    <lineage>
        <taxon>Bacteria</taxon>
        <taxon>Bacillati</taxon>
        <taxon>Bacillota</taxon>
        <taxon>Bacilli</taxon>
        <taxon>Lactobacillales</taxon>
        <taxon>Lactobacillaceae</taxon>
        <taxon>Liquorilactobacillus</taxon>
    </lineage>
</organism>
<keyword evidence="8 18" id="KW-0418">Kinase</keyword>
<dbReference type="Gene3D" id="3.20.20.60">
    <property type="entry name" value="Phosphoenolpyruvate-binding domains"/>
    <property type="match status" value="1"/>
</dbReference>
<dbReference type="SUPFAM" id="SSF52009">
    <property type="entry name" value="Phosphohistidine domain"/>
    <property type="match status" value="1"/>
</dbReference>
<dbReference type="GO" id="GO:0046872">
    <property type="term" value="F:metal ion binding"/>
    <property type="evidence" value="ECO:0007669"/>
    <property type="project" value="UniProtKB-UniRule"/>
</dbReference>
<evidence type="ECO:0000256" key="4">
    <source>
        <dbReference type="ARBA" id="ARBA00020138"/>
    </source>
</evidence>
<dbReference type="InterPro" id="IPR015813">
    <property type="entry name" value="Pyrv/PenolPyrv_kinase-like_dom"/>
</dbReference>
<evidence type="ECO:0000256" key="2">
    <source>
        <dbReference type="ARBA" id="ARBA00007837"/>
    </source>
</evidence>
<dbReference type="Gene3D" id="3.30.470.20">
    <property type="entry name" value="ATP-grasp fold, B domain"/>
    <property type="match status" value="1"/>
</dbReference>